<accession>A0A8J3AW81</accession>
<dbReference type="RefSeq" id="WP_188420948.1">
    <property type="nucleotide sequence ID" value="NZ_BMDP01000002.1"/>
</dbReference>
<reference evidence="2" key="2">
    <citation type="submission" date="2020-09" db="EMBL/GenBank/DDBJ databases">
        <authorList>
            <person name="Sun Q."/>
            <person name="Sedlacek I."/>
        </authorList>
    </citation>
    <scope>NUCLEOTIDE SEQUENCE</scope>
    <source>
        <strain evidence="2">CCM 7664</strain>
    </source>
</reference>
<feature type="transmembrane region" description="Helical" evidence="1">
    <location>
        <begin position="51"/>
        <end position="75"/>
    </location>
</feature>
<keyword evidence="1" id="KW-1133">Transmembrane helix</keyword>
<evidence type="ECO:0000256" key="1">
    <source>
        <dbReference type="SAM" id="Phobius"/>
    </source>
</evidence>
<keyword evidence="1" id="KW-0472">Membrane</keyword>
<name>A0A8J3AW81_9BURK</name>
<reference evidence="2" key="1">
    <citation type="journal article" date="2014" name="Int. J. Syst. Evol. Microbiol.">
        <title>Complete genome sequence of Corynebacterium casei LMG S-19264T (=DSM 44701T), isolated from a smear-ripened cheese.</title>
        <authorList>
            <consortium name="US DOE Joint Genome Institute (JGI-PGF)"/>
            <person name="Walter F."/>
            <person name="Albersmeier A."/>
            <person name="Kalinowski J."/>
            <person name="Ruckert C."/>
        </authorList>
    </citation>
    <scope>NUCLEOTIDE SEQUENCE</scope>
    <source>
        <strain evidence="2">CCM 7664</strain>
    </source>
</reference>
<gene>
    <name evidence="2" type="ORF">GCM10011430_18880</name>
</gene>
<proteinExistence type="predicted"/>
<evidence type="ECO:0000313" key="2">
    <source>
        <dbReference type="EMBL" id="GGI54714.1"/>
    </source>
</evidence>
<keyword evidence="1" id="KW-0812">Transmembrane</keyword>
<comment type="caution">
    <text evidence="2">The sequence shown here is derived from an EMBL/GenBank/DDBJ whole genome shotgun (WGS) entry which is preliminary data.</text>
</comment>
<evidence type="ECO:0000313" key="3">
    <source>
        <dbReference type="Proteomes" id="UP000627205"/>
    </source>
</evidence>
<dbReference type="Proteomes" id="UP000627205">
    <property type="component" value="Unassembled WGS sequence"/>
</dbReference>
<dbReference type="EMBL" id="BMDP01000002">
    <property type="protein sequence ID" value="GGI54714.1"/>
    <property type="molecule type" value="Genomic_DNA"/>
</dbReference>
<organism evidence="2 3">
    <name type="scientific">Oxalicibacterium solurbis</name>
    <dbReference type="NCBI Taxonomy" id="69280"/>
    <lineage>
        <taxon>Bacteria</taxon>
        <taxon>Pseudomonadati</taxon>
        <taxon>Pseudomonadota</taxon>
        <taxon>Betaproteobacteria</taxon>
        <taxon>Burkholderiales</taxon>
        <taxon>Oxalobacteraceae</taxon>
        <taxon>Oxalicibacterium</taxon>
    </lineage>
</organism>
<sequence>MSLGIWILFFAADTAYMLWVLRGQGAEWMEGWRALLFIDWFRAPWWSAEQIRLYVLLWWICHAVWFVAGLFMPALRGG</sequence>
<dbReference type="AlphaFoldDB" id="A0A8J3AW81"/>
<keyword evidence="3" id="KW-1185">Reference proteome</keyword>
<protein>
    <submittedName>
        <fullName evidence="2">Uncharacterized protein</fullName>
    </submittedName>
</protein>